<dbReference type="GO" id="GO:0016020">
    <property type="term" value="C:membrane"/>
    <property type="evidence" value="ECO:0007669"/>
    <property type="project" value="TreeGrafter"/>
</dbReference>
<keyword evidence="5 6" id="KW-0482">Metalloprotease</keyword>
<evidence type="ECO:0000259" key="7">
    <source>
        <dbReference type="Pfam" id="PF01435"/>
    </source>
</evidence>
<dbReference type="RefSeq" id="WP_073852910.1">
    <property type="nucleotide sequence ID" value="NZ_LVWA01000008.1"/>
</dbReference>
<evidence type="ECO:0000313" key="9">
    <source>
        <dbReference type="Proteomes" id="UP000186551"/>
    </source>
</evidence>
<keyword evidence="4 6" id="KW-0862">Zinc</keyword>
<keyword evidence="1 6" id="KW-0645">Protease</keyword>
<dbReference type="PANTHER" id="PTHR22726:SF1">
    <property type="entry name" value="METALLOENDOPEPTIDASE OMA1, MITOCHONDRIAL"/>
    <property type="match status" value="1"/>
</dbReference>
<comment type="cofactor">
    <cofactor evidence="6">
        <name>Zn(2+)</name>
        <dbReference type="ChEBI" id="CHEBI:29105"/>
    </cofactor>
    <text evidence="6">Binds 1 zinc ion per subunit.</text>
</comment>
<dbReference type="EMBL" id="LVWA01000008">
    <property type="protein sequence ID" value="OKL39572.1"/>
    <property type="molecule type" value="Genomic_DNA"/>
</dbReference>
<evidence type="ECO:0000256" key="2">
    <source>
        <dbReference type="ARBA" id="ARBA00022723"/>
    </source>
</evidence>
<feature type="domain" description="Peptidase M48" evidence="7">
    <location>
        <begin position="69"/>
        <end position="255"/>
    </location>
</feature>
<dbReference type="GO" id="GO:0051603">
    <property type="term" value="P:proteolysis involved in protein catabolic process"/>
    <property type="evidence" value="ECO:0007669"/>
    <property type="project" value="TreeGrafter"/>
</dbReference>
<dbReference type="GO" id="GO:0046872">
    <property type="term" value="F:metal ion binding"/>
    <property type="evidence" value="ECO:0007669"/>
    <property type="project" value="UniProtKB-KW"/>
</dbReference>
<dbReference type="AlphaFoldDB" id="A0A1Q5PBR7"/>
<keyword evidence="3 6" id="KW-0378">Hydrolase</keyword>
<dbReference type="Gene3D" id="3.30.2010.10">
    <property type="entry name" value="Metalloproteases ('zincins'), catalytic domain"/>
    <property type="match status" value="1"/>
</dbReference>
<dbReference type="PANTHER" id="PTHR22726">
    <property type="entry name" value="METALLOENDOPEPTIDASE OMA1"/>
    <property type="match status" value="1"/>
</dbReference>
<dbReference type="STRING" id="1797110.A3841_01100"/>
<organism evidence="8 9">
    <name type="scientific">Pontibacter flavimaris</name>
    <dbReference type="NCBI Taxonomy" id="1797110"/>
    <lineage>
        <taxon>Bacteria</taxon>
        <taxon>Pseudomonadati</taxon>
        <taxon>Bacteroidota</taxon>
        <taxon>Cytophagia</taxon>
        <taxon>Cytophagales</taxon>
        <taxon>Hymenobacteraceae</taxon>
        <taxon>Pontibacter</taxon>
    </lineage>
</organism>
<comment type="caution">
    <text evidence="8">The sequence shown here is derived from an EMBL/GenBank/DDBJ whole genome shotgun (WGS) entry which is preliminary data.</text>
</comment>
<dbReference type="InterPro" id="IPR001915">
    <property type="entry name" value="Peptidase_M48"/>
</dbReference>
<gene>
    <name evidence="8" type="ORF">A3841_01100</name>
</gene>
<dbReference type="Proteomes" id="UP000186551">
    <property type="component" value="Unassembled WGS sequence"/>
</dbReference>
<accession>A0A1Q5PBR7</accession>
<evidence type="ECO:0000256" key="6">
    <source>
        <dbReference type="RuleBase" id="RU003983"/>
    </source>
</evidence>
<evidence type="ECO:0000256" key="5">
    <source>
        <dbReference type="ARBA" id="ARBA00023049"/>
    </source>
</evidence>
<dbReference type="OrthoDB" id="9810445at2"/>
<name>A0A1Q5PBR7_9BACT</name>
<evidence type="ECO:0000313" key="8">
    <source>
        <dbReference type="EMBL" id="OKL39572.1"/>
    </source>
</evidence>
<keyword evidence="2" id="KW-0479">Metal-binding</keyword>
<protein>
    <submittedName>
        <fullName evidence="8">Peptidase M48 Ste24p</fullName>
    </submittedName>
</protein>
<dbReference type="GO" id="GO:0004222">
    <property type="term" value="F:metalloendopeptidase activity"/>
    <property type="evidence" value="ECO:0007669"/>
    <property type="project" value="InterPro"/>
</dbReference>
<comment type="similarity">
    <text evidence="6">Belongs to the peptidase M48 family.</text>
</comment>
<evidence type="ECO:0000256" key="3">
    <source>
        <dbReference type="ARBA" id="ARBA00022801"/>
    </source>
</evidence>
<sequence>MRGILKFIVALLIAAVSLVTYWCSSETNEFTGEEQRVDMTVEQEIALGLQAAPQMAEQYGGLHPDQEAAREVKAIGQKLVQNTRARDTPYQFDFHLLADEQTVNAFALPGGQIFITAGLLRRLESEGQLAGVLSHEIGHVVARHSAQQLAKAKLTQGLTGAAAIAMYDPDNPASRSGAAVAAMIGQVVNMSYGREDELESDALAVQLTGAAGYDPRAMKRVMEILEEASGGASGGPEFMQTHPNPGNRMARIEEAIQQEYPQGVPEGLIQ</sequence>
<evidence type="ECO:0000256" key="1">
    <source>
        <dbReference type="ARBA" id="ARBA00022670"/>
    </source>
</evidence>
<proteinExistence type="inferred from homology"/>
<dbReference type="InterPro" id="IPR051156">
    <property type="entry name" value="Mito/Outer_Membr_Metalloprot"/>
</dbReference>
<evidence type="ECO:0000256" key="4">
    <source>
        <dbReference type="ARBA" id="ARBA00022833"/>
    </source>
</evidence>
<dbReference type="Pfam" id="PF01435">
    <property type="entry name" value="Peptidase_M48"/>
    <property type="match status" value="1"/>
</dbReference>
<reference evidence="8 9" key="1">
    <citation type="submission" date="2016-03" db="EMBL/GenBank/DDBJ databases">
        <title>Genome sequence of Pontibacter sp. nov., of the family cytophagaceae, isolated from marine sediment of the Yellow Sea, China.</title>
        <authorList>
            <person name="Zhang G."/>
            <person name="Zhang R."/>
        </authorList>
    </citation>
    <scope>NUCLEOTIDE SEQUENCE [LARGE SCALE GENOMIC DNA]</scope>
    <source>
        <strain evidence="8 9">S10-8</strain>
    </source>
</reference>
<keyword evidence="9" id="KW-1185">Reference proteome</keyword>